<dbReference type="Pfam" id="PF03475">
    <property type="entry name" value="YiiM_3-alpha"/>
    <property type="match status" value="1"/>
</dbReference>
<sequence>MAAIQSLNVGRPVTVQYRGKPLLTGIYKQPVKGPLYLSKEQFEGDGQADLVHHGGPDKAVCVYPFEHYSYWESELGKVMDPASFGENFTVTGMLEDEVCIGDTFRVGEAVVQVSQPRYPCFKLSQKHGVADLPARVLSTGCSGFYFRVLEEGYVSSGDDVVQLETHPDRVTVREVLAELADRTGREAVIRRLAGVDALAEGIREQLLRRLDSQE</sequence>
<dbReference type="Gene3D" id="2.40.33.20">
    <property type="entry name" value="PK beta-barrel domain-like"/>
    <property type="match status" value="1"/>
</dbReference>
<dbReference type="PROSITE" id="PS51340">
    <property type="entry name" value="MOSC"/>
    <property type="match status" value="1"/>
</dbReference>
<feature type="domain" description="MOSC" evidence="1">
    <location>
        <begin position="29"/>
        <end position="163"/>
    </location>
</feature>
<reference evidence="2 3" key="1">
    <citation type="submission" date="2020-04" db="EMBL/GenBank/DDBJ databases">
        <title>Paenibacillus algicola sp. nov., a novel marine bacterium producing alginate lyase.</title>
        <authorList>
            <person name="Huang H."/>
        </authorList>
    </citation>
    <scope>NUCLEOTIDE SEQUENCE [LARGE SCALE GENOMIC DNA]</scope>
    <source>
        <strain evidence="2 3">L7-75</strain>
    </source>
</reference>
<evidence type="ECO:0000313" key="2">
    <source>
        <dbReference type="EMBL" id="NMO94519.1"/>
    </source>
</evidence>
<dbReference type="RefSeq" id="WP_169503270.1">
    <property type="nucleotide sequence ID" value="NZ_JABBPN010000001.1"/>
</dbReference>
<dbReference type="InterPro" id="IPR005302">
    <property type="entry name" value="MoCF_Sase_C"/>
</dbReference>
<comment type="caution">
    <text evidence="2">The sequence shown here is derived from an EMBL/GenBank/DDBJ whole genome shotgun (WGS) entry which is preliminary data.</text>
</comment>
<accession>A0A848M2M1</accession>
<dbReference type="AlphaFoldDB" id="A0A848M2M1"/>
<dbReference type="InterPro" id="IPR052353">
    <property type="entry name" value="Benzoxazolinone_Detox_Enz"/>
</dbReference>
<proteinExistence type="predicted"/>
<dbReference type="SUPFAM" id="SSF50800">
    <property type="entry name" value="PK beta-barrel domain-like"/>
    <property type="match status" value="1"/>
</dbReference>
<keyword evidence="3" id="KW-1185">Reference proteome</keyword>
<evidence type="ECO:0000259" key="1">
    <source>
        <dbReference type="PROSITE" id="PS51340"/>
    </source>
</evidence>
<evidence type="ECO:0000313" key="3">
    <source>
        <dbReference type="Proteomes" id="UP000565468"/>
    </source>
</evidence>
<dbReference type="GO" id="GO:0030151">
    <property type="term" value="F:molybdenum ion binding"/>
    <property type="evidence" value="ECO:0007669"/>
    <property type="project" value="InterPro"/>
</dbReference>
<gene>
    <name evidence="2" type="ORF">HII30_01790</name>
</gene>
<dbReference type="PANTHER" id="PTHR30212">
    <property type="entry name" value="PROTEIN YIIM"/>
    <property type="match status" value="1"/>
</dbReference>
<protein>
    <submittedName>
        <fullName evidence="2">MOSC domain-containing protein</fullName>
    </submittedName>
</protein>
<dbReference type="InterPro" id="IPR005163">
    <property type="entry name" value="Tri_helical_YiiM-like"/>
</dbReference>
<dbReference type="Pfam" id="PF03473">
    <property type="entry name" value="MOSC"/>
    <property type="match status" value="1"/>
</dbReference>
<dbReference type="Proteomes" id="UP000565468">
    <property type="component" value="Unassembled WGS sequence"/>
</dbReference>
<dbReference type="InterPro" id="IPR011037">
    <property type="entry name" value="Pyrv_Knase-like_insert_dom_sf"/>
</dbReference>
<dbReference type="GO" id="GO:0030170">
    <property type="term" value="F:pyridoxal phosphate binding"/>
    <property type="evidence" value="ECO:0007669"/>
    <property type="project" value="InterPro"/>
</dbReference>
<organism evidence="2 3">
    <name type="scientific">Paenibacillus lemnae</name>
    <dbReference type="NCBI Taxonomy" id="1330551"/>
    <lineage>
        <taxon>Bacteria</taxon>
        <taxon>Bacillati</taxon>
        <taxon>Bacillota</taxon>
        <taxon>Bacilli</taxon>
        <taxon>Bacillales</taxon>
        <taxon>Paenibacillaceae</taxon>
        <taxon>Paenibacillus</taxon>
    </lineage>
</organism>
<dbReference type="PANTHER" id="PTHR30212:SF4">
    <property type="entry name" value="MOSC DOMAIN-CONTAINING PROTEIN"/>
    <property type="match status" value="1"/>
</dbReference>
<dbReference type="GO" id="GO:0003824">
    <property type="term" value="F:catalytic activity"/>
    <property type="evidence" value="ECO:0007669"/>
    <property type="project" value="InterPro"/>
</dbReference>
<dbReference type="EMBL" id="JABBPN010000001">
    <property type="protein sequence ID" value="NMO94519.1"/>
    <property type="molecule type" value="Genomic_DNA"/>
</dbReference>
<name>A0A848M2M1_PAELE</name>